<keyword evidence="3" id="KW-1185">Reference proteome</keyword>
<dbReference type="GeneID" id="92841298"/>
<dbReference type="EMBL" id="AWSJ01000292">
    <property type="protein sequence ID" value="ERI07182.1"/>
    <property type="molecule type" value="Genomic_DNA"/>
</dbReference>
<feature type="transmembrane region" description="Helical" evidence="1">
    <location>
        <begin position="38"/>
        <end position="71"/>
    </location>
</feature>
<gene>
    <name evidence="2" type="ORF">HMPREF0083_04756</name>
</gene>
<dbReference type="Proteomes" id="UP000016511">
    <property type="component" value="Unassembled WGS sequence"/>
</dbReference>
<evidence type="ECO:0000256" key="1">
    <source>
        <dbReference type="SAM" id="Phobius"/>
    </source>
</evidence>
<comment type="caution">
    <text evidence="2">The sequence shown here is derived from an EMBL/GenBank/DDBJ whole genome shotgun (WGS) entry which is preliminary data.</text>
</comment>
<evidence type="ECO:0000313" key="3">
    <source>
        <dbReference type="Proteomes" id="UP000016511"/>
    </source>
</evidence>
<proteinExistence type="predicted"/>
<dbReference type="PATRIC" id="fig|649747.3.peg.4281"/>
<organism evidence="2 3">
    <name type="scientific">Aneurinibacillus aneurinilyticus ATCC 12856</name>
    <dbReference type="NCBI Taxonomy" id="649747"/>
    <lineage>
        <taxon>Bacteria</taxon>
        <taxon>Bacillati</taxon>
        <taxon>Bacillota</taxon>
        <taxon>Bacilli</taxon>
        <taxon>Bacillales</taxon>
        <taxon>Paenibacillaceae</taxon>
        <taxon>Aneurinibacillus group</taxon>
        <taxon>Aneurinibacillus</taxon>
    </lineage>
</organism>
<sequence length="73" mass="8050">MNGNFPTTSDSNNTVENSGVYNDILENYVDPFKKYRRLYFILPALGAIALFIATFTPFGAAFGAFIGVGLYRS</sequence>
<name>U1Y4U0_ANEAE</name>
<keyword evidence="1" id="KW-0812">Transmembrane</keyword>
<accession>U1Y4U0</accession>
<keyword evidence="1" id="KW-0472">Membrane</keyword>
<dbReference type="HOGENOM" id="CLU_2696479_0_0_9"/>
<dbReference type="AlphaFoldDB" id="U1Y4U0"/>
<dbReference type="STRING" id="649747.HMPREF0083_04756"/>
<reference evidence="2 3" key="1">
    <citation type="submission" date="2013-08" db="EMBL/GenBank/DDBJ databases">
        <authorList>
            <person name="Weinstock G."/>
            <person name="Sodergren E."/>
            <person name="Wylie T."/>
            <person name="Fulton L."/>
            <person name="Fulton R."/>
            <person name="Fronick C."/>
            <person name="O'Laughlin M."/>
            <person name="Godfrey J."/>
            <person name="Miner T."/>
            <person name="Herter B."/>
            <person name="Appelbaum E."/>
            <person name="Cordes M."/>
            <person name="Lek S."/>
            <person name="Wollam A."/>
            <person name="Pepin K.H."/>
            <person name="Palsikar V.B."/>
            <person name="Mitreva M."/>
            <person name="Wilson R.K."/>
        </authorList>
    </citation>
    <scope>NUCLEOTIDE SEQUENCE [LARGE SCALE GENOMIC DNA]</scope>
    <source>
        <strain evidence="2 3">ATCC 12856</strain>
    </source>
</reference>
<evidence type="ECO:0000313" key="2">
    <source>
        <dbReference type="EMBL" id="ERI07182.1"/>
    </source>
</evidence>
<dbReference type="RefSeq" id="WP_021624247.1">
    <property type="nucleotide sequence ID" value="NZ_KE952896.1"/>
</dbReference>
<protein>
    <submittedName>
        <fullName evidence="2">Uncharacterized protein</fullName>
    </submittedName>
</protein>
<keyword evidence="1" id="KW-1133">Transmembrane helix</keyword>